<name>A0A3R9P309_9BACI</name>
<evidence type="ECO:0000313" key="2">
    <source>
        <dbReference type="Proteomes" id="UP000275076"/>
    </source>
</evidence>
<dbReference type="Proteomes" id="UP000275076">
    <property type="component" value="Unassembled WGS sequence"/>
</dbReference>
<accession>A0A3R9P309</accession>
<proteinExistence type="predicted"/>
<protein>
    <submittedName>
        <fullName evidence="1">Uncharacterized protein</fullName>
    </submittedName>
</protein>
<reference evidence="1 2" key="1">
    <citation type="submission" date="2018-10" db="EMBL/GenBank/DDBJ databases">
        <title>Draft genome sequence of Bacillus salarius IM0101, isolated from a hypersaline soil in Inner Mongolia, China.</title>
        <authorList>
            <person name="Yamprayoonswat W."/>
            <person name="Boonvisut S."/>
            <person name="Jumpathong W."/>
            <person name="Sittihan S."/>
            <person name="Ruangsuj P."/>
            <person name="Wanthongcharoen S."/>
            <person name="Thongpramul N."/>
            <person name="Pimmason S."/>
            <person name="Yu B."/>
            <person name="Yasawong M."/>
        </authorList>
    </citation>
    <scope>NUCLEOTIDE SEQUENCE [LARGE SCALE GENOMIC DNA]</scope>
    <source>
        <strain evidence="1 2">IM0101</strain>
    </source>
</reference>
<evidence type="ECO:0000313" key="1">
    <source>
        <dbReference type="EMBL" id="RSL29068.1"/>
    </source>
</evidence>
<gene>
    <name evidence="1" type="ORF">D7Z54_33180</name>
</gene>
<dbReference type="EMBL" id="RBVX01000098">
    <property type="protein sequence ID" value="RSL29068.1"/>
    <property type="molecule type" value="Genomic_DNA"/>
</dbReference>
<sequence length="69" mass="7302">MQLNVSNGGVDAIATAISTLSMVEALNGSETNNIDSIISKLRDTLNVLTKDENATKKALTEVVNALNKQ</sequence>
<dbReference type="AlphaFoldDB" id="A0A3R9P309"/>
<keyword evidence="2" id="KW-1185">Reference proteome</keyword>
<comment type="caution">
    <text evidence="1">The sequence shown here is derived from an EMBL/GenBank/DDBJ whole genome shotgun (WGS) entry which is preliminary data.</text>
</comment>
<organism evidence="1 2">
    <name type="scientific">Salibacterium salarium</name>
    <dbReference type="NCBI Taxonomy" id="284579"/>
    <lineage>
        <taxon>Bacteria</taxon>
        <taxon>Bacillati</taxon>
        <taxon>Bacillota</taxon>
        <taxon>Bacilli</taxon>
        <taxon>Bacillales</taxon>
        <taxon>Bacillaceae</taxon>
    </lineage>
</organism>